<dbReference type="AlphaFoldDB" id="A0A6A4YCR4"/>
<gene>
    <name evidence="2" type="ORF">As57867_007024</name>
    <name evidence="1" type="ORF">As57867_015353</name>
</gene>
<comment type="caution">
    <text evidence="1">The sequence shown here is derived from an EMBL/GenBank/DDBJ whole genome shotgun (WGS) entry which is preliminary data.</text>
</comment>
<dbReference type="SUPFAM" id="SSF48403">
    <property type="entry name" value="Ankyrin repeat"/>
    <property type="match status" value="1"/>
</dbReference>
<evidence type="ECO:0008006" key="3">
    <source>
        <dbReference type="Google" id="ProtNLM"/>
    </source>
</evidence>
<dbReference type="PANTHER" id="PTHR46586:SF3">
    <property type="entry name" value="ANKYRIN REPEAT-CONTAINING PROTEIN"/>
    <property type="match status" value="1"/>
</dbReference>
<organism evidence="1">
    <name type="scientific">Aphanomyces stellatus</name>
    <dbReference type="NCBI Taxonomy" id="120398"/>
    <lineage>
        <taxon>Eukaryota</taxon>
        <taxon>Sar</taxon>
        <taxon>Stramenopiles</taxon>
        <taxon>Oomycota</taxon>
        <taxon>Saprolegniomycetes</taxon>
        <taxon>Saprolegniales</taxon>
        <taxon>Verrucalvaceae</taxon>
        <taxon>Aphanomyces</taxon>
    </lineage>
</organism>
<proteinExistence type="predicted"/>
<dbReference type="PANTHER" id="PTHR46586">
    <property type="entry name" value="ANKYRIN REPEAT-CONTAINING PROTEIN"/>
    <property type="match status" value="1"/>
</dbReference>
<dbReference type="EMBL" id="VJMH01003596">
    <property type="protein sequence ID" value="KAF0705431.1"/>
    <property type="molecule type" value="Genomic_DNA"/>
</dbReference>
<evidence type="ECO:0000313" key="2">
    <source>
        <dbReference type="EMBL" id="KAF0705431.1"/>
    </source>
</evidence>
<dbReference type="EMBL" id="VJMH01005677">
    <property type="protein sequence ID" value="KAF0693638.1"/>
    <property type="molecule type" value="Genomic_DNA"/>
</dbReference>
<dbReference type="InterPro" id="IPR036770">
    <property type="entry name" value="Ankyrin_rpt-contain_sf"/>
</dbReference>
<dbReference type="OrthoDB" id="58076at2759"/>
<name>A0A6A4YCR4_9STRA</name>
<accession>A0A6A4YCR4</accession>
<dbReference type="InterPro" id="IPR052050">
    <property type="entry name" value="SecEffector_AnkRepeat"/>
</dbReference>
<protein>
    <recommendedName>
        <fullName evidence="3">Ankyrin repeat-containing domain</fullName>
    </recommendedName>
</protein>
<dbReference type="Gene3D" id="1.25.40.20">
    <property type="entry name" value="Ankyrin repeat-containing domain"/>
    <property type="match status" value="1"/>
</dbReference>
<feature type="non-terminal residue" evidence="1">
    <location>
        <position position="316"/>
    </location>
</feature>
<sequence length="316" mass="36007">MAEVTAFQGGLFEAMRPFALHSSCVDWPHFWRKFRQGNQVCLSDFTSVAGCLDTWLFYRSIEDVPLLSSTSPGCETSWRWWLFRENLVLARAVDISRCHAWVIQVGVQYACQVGNVPLLKLFYPHHKLPWESDDDEYLVRGRSVEVVTYLSGLEAPIFAPQTMDTAARTNCLPIVEWLHFHRNEGCSTDAMDYAAANDHLLNFWRTNRPKICTTFAMDHASASGYAEVVQFLHQIRTEACTTNAMDYAGSSGHLEIVQFLHMHRTEGYFQFLHDNRTEDFTSDAMVYAAGNGHLEIVQFLYEHRTEGCLVKAMAGA</sequence>
<evidence type="ECO:0000313" key="1">
    <source>
        <dbReference type="EMBL" id="KAF0693638.1"/>
    </source>
</evidence>
<reference evidence="1" key="1">
    <citation type="submission" date="2019-06" db="EMBL/GenBank/DDBJ databases">
        <title>Genomics analysis of Aphanomyces spp. identifies a new class of oomycete effector associated with host adaptation.</title>
        <authorList>
            <person name="Gaulin E."/>
        </authorList>
    </citation>
    <scope>NUCLEOTIDE SEQUENCE</scope>
    <source>
        <strain evidence="1">CBS 578.67</strain>
    </source>
</reference>